<protein>
    <submittedName>
        <fullName evidence="1">Uncharacterized protein</fullName>
    </submittedName>
</protein>
<keyword evidence="2" id="KW-1185">Reference proteome</keyword>
<comment type="caution">
    <text evidence="1">The sequence shown here is derived from an EMBL/GenBank/DDBJ whole genome shotgun (WGS) entry which is preliminary data.</text>
</comment>
<gene>
    <name evidence="1" type="ORF">BDP27DRAFT_1364226</name>
</gene>
<dbReference type="OrthoDB" id="2585251at2759"/>
<evidence type="ECO:0000313" key="2">
    <source>
        <dbReference type="Proteomes" id="UP000772434"/>
    </source>
</evidence>
<dbReference type="Proteomes" id="UP000772434">
    <property type="component" value="Unassembled WGS sequence"/>
</dbReference>
<organism evidence="1 2">
    <name type="scientific">Rhodocollybia butyracea</name>
    <dbReference type="NCBI Taxonomy" id="206335"/>
    <lineage>
        <taxon>Eukaryota</taxon>
        <taxon>Fungi</taxon>
        <taxon>Dikarya</taxon>
        <taxon>Basidiomycota</taxon>
        <taxon>Agaricomycotina</taxon>
        <taxon>Agaricomycetes</taxon>
        <taxon>Agaricomycetidae</taxon>
        <taxon>Agaricales</taxon>
        <taxon>Marasmiineae</taxon>
        <taxon>Omphalotaceae</taxon>
        <taxon>Rhodocollybia</taxon>
    </lineage>
</organism>
<reference evidence="1" key="1">
    <citation type="submission" date="2020-11" db="EMBL/GenBank/DDBJ databases">
        <authorList>
            <consortium name="DOE Joint Genome Institute"/>
            <person name="Ahrendt S."/>
            <person name="Riley R."/>
            <person name="Andreopoulos W."/>
            <person name="Labutti K."/>
            <person name="Pangilinan J."/>
            <person name="Ruiz-Duenas F.J."/>
            <person name="Barrasa J.M."/>
            <person name="Sanchez-Garcia M."/>
            <person name="Camarero S."/>
            <person name="Miyauchi S."/>
            <person name="Serrano A."/>
            <person name="Linde D."/>
            <person name="Babiker R."/>
            <person name="Drula E."/>
            <person name="Ayuso-Fernandez I."/>
            <person name="Pacheco R."/>
            <person name="Padilla G."/>
            <person name="Ferreira P."/>
            <person name="Barriuso J."/>
            <person name="Kellner H."/>
            <person name="Castanera R."/>
            <person name="Alfaro M."/>
            <person name="Ramirez L."/>
            <person name="Pisabarro A.G."/>
            <person name="Kuo A."/>
            <person name="Tritt A."/>
            <person name="Lipzen A."/>
            <person name="He G."/>
            <person name="Yan M."/>
            <person name="Ng V."/>
            <person name="Cullen D."/>
            <person name="Martin F."/>
            <person name="Rosso M.-N."/>
            <person name="Henrissat B."/>
            <person name="Hibbett D."/>
            <person name="Martinez A.T."/>
            <person name="Grigoriev I.V."/>
        </authorList>
    </citation>
    <scope>NUCLEOTIDE SEQUENCE</scope>
    <source>
        <strain evidence="1">AH 40177</strain>
    </source>
</reference>
<sequence length="301" mass="33489">MFPVQFLQEIPLGPFILQPLPDLPLRVPLELRNELLLRPALFFLALLVILQLLDSQVGLGTARNFSTGRCVFQNLVENVPIAGRSLYEADWEAHMQSERDFRKKTLKRKATKNVRKASIHNSHEMHSLHVSALFSRLDAADVWVKGVQCSAYAERPDSQGVCTILKVEFAGWTKAEVRSVIGESGTGWCALEEITNRQEDDEDAFSDTSSLLSGLSGEDVMGSPFAVEPAQSLVLPTLDFSSSFVATSPQALSRTSSFHDIFPEAESDPWMESSGNWSDSNYIEFSSSFASRLQTQDLWNA</sequence>
<accession>A0A9P5U7W5</accession>
<proteinExistence type="predicted"/>
<dbReference type="AlphaFoldDB" id="A0A9P5U7W5"/>
<dbReference type="EMBL" id="JADNRY010000062">
    <property type="protein sequence ID" value="KAF9068343.1"/>
    <property type="molecule type" value="Genomic_DNA"/>
</dbReference>
<name>A0A9P5U7W5_9AGAR</name>
<evidence type="ECO:0000313" key="1">
    <source>
        <dbReference type="EMBL" id="KAF9068343.1"/>
    </source>
</evidence>